<feature type="chain" id="PRO_5038550821" description="Lipoprotein" evidence="2">
    <location>
        <begin position="20"/>
        <end position="185"/>
    </location>
</feature>
<proteinExistence type="predicted"/>
<name>H3SM28_9BACL</name>
<comment type="caution">
    <text evidence="3">The sequence shown here is derived from an EMBL/GenBank/DDBJ whole genome shotgun (WGS) entry which is preliminary data.</text>
</comment>
<evidence type="ECO:0000313" key="3">
    <source>
        <dbReference type="EMBL" id="EHQ59878.1"/>
    </source>
</evidence>
<protein>
    <recommendedName>
        <fullName evidence="5">Lipoprotein</fullName>
    </recommendedName>
</protein>
<organism evidence="3 4">
    <name type="scientific">Paenibacillus dendritiformis C454</name>
    <dbReference type="NCBI Taxonomy" id="1131935"/>
    <lineage>
        <taxon>Bacteria</taxon>
        <taxon>Bacillati</taxon>
        <taxon>Bacillota</taxon>
        <taxon>Bacilli</taxon>
        <taxon>Bacillales</taxon>
        <taxon>Paenibacillaceae</taxon>
        <taxon>Paenibacillus</taxon>
    </lineage>
</organism>
<keyword evidence="4" id="KW-1185">Reference proteome</keyword>
<dbReference type="PROSITE" id="PS51257">
    <property type="entry name" value="PROKAR_LIPOPROTEIN"/>
    <property type="match status" value="1"/>
</dbReference>
<dbReference type="PATRIC" id="fig|1131935.3.peg.4805"/>
<evidence type="ECO:0000256" key="1">
    <source>
        <dbReference type="SAM" id="MobiDB-lite"/>
    </source>
</evidence>
<evidence type="ECO:0008006" key="5">
    <source>
        <dbReference type="Google" id="ProtNLM"/>
    </source>
</evidence>
<dbReference type="Proteomes" id="UP000003900">
    <property type="component" value="Unassembled WGS sequence"/>
</dbReference>
<accession>H3SM28</accession>
<dbReference type="RefSeq" id="WP_006679103.1">
    <property type="nucleotide sequence ID" value="NZ_AHKH01000095.1"/>
</dbReference>
<dbReference type="EMBL" id="AHKH01000095">
    <property type="protein sequence ID" value="EHQ59878.1"/>
    <property type="molecule type" value="Genomic_DNA"/>
</dbReference>
<feature type="signal peptide" evidence="2">
    <location>
        <begin position="1"/>
        <end position="19"/>
    </location>
</feature>
<feature type="region of interest" description="Disordered" evidence="1">
    <location>
        <begin position="23"/>
        <end position="42"/>
    </location>
</feature>
<reference evidence="3 4" key="1">
    <citation type="journal article" date="2012" name="J. Bacteriol.">
        <title>Genome Sequence of the Pattern-Forming Social Bacterium Paenibacillus dendritiformis C454 Chiral Morphotype.</title>
        <authorList>
            <person name="Sirota-Madi A."/>
            <person name="Olender T."/>
            <person name="Helman Y."/>
            <person name="Brainis I."/>
            <person name="Finkelshtein A."/>
            <person name="Roth D."/>
            <person name="Hagai E."/>
            <person name="Leshkowitz D."/>
            <person name="Brodsky L."/>
            <person name="Galatenko V."/>
            <person name="Nikolaev V."/>
            <person name="Gutnick D.L."/>
            <person name="Lancet D."/>
            <person name="Ben-Jacob E."/>
        </authorList>
    </citation>
    <scope>NUCLEOTIDE SEQUENCE [LARGE SCALE GENOMIC DNA]</scope>
    <source>
        <strain evidence="3 4">C454</strain>
    </source>
</reference>
<keyword evidence="2" id="KW-0732">Signal</keyword>
<evidence type="ECO:0000313" key="4">
    <source>
        <dbReference type="Proteomes" id="UP000003900"/>
    </source>
</evidence>
<gene>
    <name evidence="3" type="ORF">PDENDC454_23094</name>
</gene>
<dbReference type="AlphaFoldDB" id="H3SM28"/>
<sequence>MRKISLIFLLVSIFLVACTREEADKKETTPPTMPTEGTNPRTTADIPIVIATPPPTLADREREQAELDKKRRRKGEIKMDNLETVGVEGSLLKGVMALLETVKNQDNEEKLKLHYDSNWITFDALEEPYILEFTKIALDNTELKGMIDEHNLLSFSSDVAIVEITTKALNLNLEESLLTGKYIFL</sequence>
<evidence type="ECO:0000256" key="2">
    <source>
        <dbReference type="SAM" id="SignalP"/>
    </source>
</evidence>